<gene>
    <name evidence="2" type="ORF">CQA57_03320</name>
</gene>
<keyword evidence="1" id="KW-1133">Transmembrane helix</keyword>
<organism evidence="2 3">
    <name type="scientific">Helicobacter anseris</name>
    <dbReference type="NCBI Taxonomy" id="375926"/>
    <lineage>
        <taxon>Bacteria</taxon>
        <taxon>Pseudomonadati</taxon>
        <taxon>Campylobacterota</taxon>
        <taxon>Epsilonproteobacteria</taxon>
        <taxon>Campylobacterales</taxon>
        <taxon>Helicobacteraceae</taxon>
        <taxon>Helicobacter</taxon>
    </lineage>
</organism>
<reference evidence="2 3" key="1">
    <citation type="submission" date="2018-04" db="EMBL/GenBank/DDBJ databases">
        <title>Novel Campyloabacter and Helicobacter Species and Strains.</title>
        <authorList>
            <person name="Mannion A.J."/>
            <person name="Shen Z."/>
            <person name="Fox J.G."/>
        </authorList>
    </citation>
    <scope>NUCLEOTIDE SEQUENCE [LARGE SCALE GENOMIC DNA]</scope>
    <source>
        <strain evidence="2 3">MIT 04-9362</strain>
    </source>
</reference>
<dbReference type="Proteomes" id="UP000256695">
    <property type="component" value="Unassembled WGS sequence"/>
</dbReference>
<name>A0A3D8JAS2_9HELI</name>
<protein>
    <submittedName>
        <fullName evidence="2">Uncharacterized protein</fullName>
    </submittedName>
</protein>
<evidence type="ECO:0000256" key="1">
    <source>
        <dbReference type="SAM" id="Phobius"/>
    </source>
</evidence>
<comment type="caution">
    <text evidence="2">The sequence shown here is derived from an EMBL/GenBank/DDBJ whole genome shotgun (WGS) entry which is preliminary data.</text>
</comment>
<evidence type="ECO:0000313" key="3">
    <source>
        <dbReference type="Proteomes" id="UP000256695"/>
    </source>
</evidence>
<keyword evidence="1" id="KW-0812">Transmembrane</keyword>
<feature type="transmembrane region" description="Helical" evidence="1">
    <location>
        <begin position="6"/>
        <end position="22"/>
    </location>
</feature>
<accession>A0A3D8JAS2</accession>
<feature type="transmembrane region" description="Helical" evidence="1">
    <location>
        <begin position="164"/>
        <end position="183"/>
    </location>
</feature>
<keyword evidence="3" id="KW-1185">Reference proteome</keyword>
<feature type="transmembrane region" description="Helical" evidence="1">
    <location>
        <begin position="91"/>
        <end position="114"/>
    </location>
</feature>
<sequence>MIMHYLLTLPYITITLLLLSYTRAKQFAYYFCILFIGILCNIPFYHHLSLNDLTYSITSNLSFFTLILCALLCLEILQFKKKKIFFISYKGYLYIAFANLFFYLCFLNIIPLNIYYTDHTYTILIASSIIFISFFFDKIVSLAYLFCLFAYNLGLFEVNNIFDYFFDVPILIATLIALCIKSFQKIKK</sequence>
<evidence type="ECO:0000313" key="2">
    <source>
        <dbReference type="EMBL" id="RDU73991.1"/>
    </source>
</evidence>
<proteinExistence type="predicted"/>
<dbReference type="EMBL" id="NXLX01000006">
    <property type="protein sequence ID" value="RDU73991.1"/>
    <property type="molecule type" value="Genomic_DNA"/>
</dbReference>
<dbReference type="AlphaFoldDB" id="A0A3D8JAS2"/>
<keyword evidence="1" id="KW-0472">Membrane</keyword>
<feature type="transmembrane region" description="Helical" evidence="1">
    <location>
        <begin position="27"/>
        <end position="45"/>
    </location>
</feature>
<feature type="transmembrane region" description="Helical" evidence="1">
    <location>
        <begin position="57"/>
        <end position="79"/>
    </location>
</feature>